<dbReference type="InterPro" id="IPR036390">
    <property type="entry name" value="WH_DNA-bd_sf"/>
</dbReference>
<accession>A0A1G9XDJ4</accession>
<dbReference type="OrthoDB" id="9798835at2"/>
<feature type="domain" description="HTH arsR-type" evidence="4">
    <location>
        <begin position="1"/>
        <end position="100"/>
    </location>
</feature>
<protein>
    <submittedName>
        <fullName evidence="5">DNA-binding transcriptional regulator, ArsR family</fullName>
    </submittedName>
</protein>
<reference evidence="5 6" key="1">
    <citation type="submission" date="2016-10" db="EMBL/GenBank/DDBJ databases">
        <authorList>
            <person name="de Groot N.N."/>
        </authorList>
    </citation>
    <scope>NUCLEOTIDE SEQUENCE [LARGE SCALE GENOMIC DNA]</scope>
    <source>
        <strain evidence="5 6">CGMCC 1.5012</strain>
    </source>
</reference>
<keyword evidence="1" id="KW-0805">Transcription regulation</keyword>
<dbReference type="InterPro" id="IPR036388">
    <property type="entry name" value="WH-like_DNA-bd_sf"/>
</dbReference>
<proteinExistence type="predicted"/>
<dbReference type="GO" id="GO:0003700">
    <property type="term" value="F:DNA-binding transcription factor activity"/>
    <property type="evidence" value="ECO:0007669"/>
    <property type="project" value="InterPro"/>
</dbReference>
<dbReference type="RefSeq" id="WP_092638754.1">
    <property type="nucleotide sequence ID" value="NZ_FNID01000008.1"/>
</dbReference>
<dbReference type="NCBIfam" id="NF033788">
    <property type="entry name" value="HTH_metalloreg"/>
    <property type="match status" value="1"/>
</dbReference>
<dbReference type="PROSITE" id="PS50987">
    <property type="entry name" value="HTH_ARSR_2"/>
    <property type="match status" value="1"/>
</dbReference>
<dbReference type="InterPro" id="IPR001845">
    <property type="entry name" value="HTH_ArsR_DNA-bd_dom"/>
</dbReference>
<keyword evidence="2 5" id="KW-0238">DNA-binding</keyword>
<dbReference type="Gene3D" id="1.10.10.10">
    <property type="entry name" value="Winged helix-like DNA-binding domain superfamily/Winged helix DNA-binding domain"/>
    <property type="match status" value="1"/>
</dbReference>
<keyword evidence="6" id="KW-1185">Reference proteome</keyword>
<evidence type="ECO:0000256" key="3">
    <source>
        <dbReference type="ARBA" id="ARBA00023163"/>
    </source>
</evidence>
<dbReference type="InterPro" id="IPR051081">
    <property type="entry name" value="HTH_MetalResp_TranReg"/>
</dbReference>
<gene>
    <name evidence="5" type="ORF">SAMN05192585_10843</name>
</gene>
<dbReference type="GO" id="GO:0003677">
    <property type="term" value="F:DNA binding"/>
    <property type="evidence" value="ECO:0007669"/>
    <property type="project" value="UniProtKB-KW"/>
</dbReference>
<dbReference type="CDD" id="cd00090">
    <property type="entry name" value="HTH_ARSR"/>
    <property type="match status" value="1"/>
</dbReference>
<sequence>MYDDTAFAVVIFKAMADETRFEIIKMLSQGEMCACKILEKFNFTQPTLSYHMRILTAAGLVNGAREGAWIWYSLNRETFEKAERLMGALHQAAATAKQVPCCEEYSKAAAETHCCAPDEPLQTV</sequence>
<dbReference type="Proteomes" id="UP000199182">
    <property type="component" value="Unassembled WGS sequence"/>
</dbReference>
<dbReference type="Pfam" id="PF01022">
    <property type="entry name" value="HTH_5"/>
    <property type="match status" value="1"/>
</dbReference>
<dbReference type="AlphaFoldDB" id="A0A1G9XDJ4"/>
<evidence type="ECO:0000256" key="1">
    <source>
        <dbReference type="ARBA" id="ARBA00023015"/>
    </source>
</evidence>
<dbReference type="SUPFAM" id="SSF46785">
    <property type="entry name" value="Winged helix' DNA-binding domain"/>
    <property type="match status" value="1"/>
</dbReference>
<dbReference type="PANTHER" id="PTHR33154">
    <property type="entry name" value="TRANSCRIPTIONAL REGULATOR, ARSR FAMILY"/>
    <property type="match status" value="1"/>
</dbReference>
<organism evidence="5 6">
    <name type="scientific">Acetanaerobacterium elongatum</name>
    <dbReference type="NCBI Taxonomy" id="258515"/>
    <lineage>
        <taxon>Bacteria</taxon>
        <taxon>Bacillati</taxon>
        <taxon>Bacillota</taxon>
        <taxon>Clostridia</taxon>
        <taxon>Eubacteriales</taxon>
        <taxon>Oscillospiraceae</taxon>
        <taxon>Acetanaerobacterium</taxon>
    </lineage>
</organism>
<dbReference type="STRING" id="258515.SAMN05192585_10843"/>
<name>A0A1G9XDJ4_9FIRM</name>
<evidence type="ECO:0000313" key="5">
    <source>
        <dbReference type="EMBL" id="SDM94879.1"/>
    </source>
</evidence>
<dbReference type="PRINTS" id="PR00778">
    <property type="entry name" value="HTHARSR"/>
</dbReference>
<evidence type="ECO:0000259" key="4">
    <source>
        <dbReference type="PROSITE" id="PS50987"/>
    </source>
</evidence>
<dbReference type="PANTHER" id="PTHR33154:SF18">
    <property type="entry name" value="ARSENICAL RESISTANCE OPERON REPRESSOR"/>
    <property type="match status" value="1"/>
</dbReference>
<keyword evidence="3" id="KW-0804">Transcription</keyword>
<evidence type="ECO:0000313" key="6">
    <source>
        <dbReference type="Proteomes" id="UP000199182"/>
    </source>
</evidence>
<dbReference type="EMBL" id="FNID01000008">
    <property type="protein sequence ID" value="SDM94879.1"/>
    <property type="molecule type" value="Genomic_DNA"/>
</dbReference>
<evidence type="ECO:0000256" key="2">
    <source>
        <dbReference type="ARBA" id="ARBA00023125"/>
    </source>
</evidence>
<dbReference type="InterPro" id="IPR011991">
    <property type="entry name" value="ArsR-like_HTH"/>
</dbReference>
<dbReference type="SMART" id="SM00418">
    <property type="entry name" value="HTH_ARSR"/>
    <property type="match status" value="1"/>
</dbReference>